<dbReference type="PANTHER" id="PTHR19384:SF10">
    <property type="entry name" value="NADPH-DEPENDENT DIFLAVIN OXIDOREDUCTASE 1"/>
    <property type="match status" value="1"/>
</dbReference>
<dbReference type="PROSITE" id="PS50902">
    <property type="entry name" value="FLAVODOXIN_LIKE"/>
    <property type="match status" value="1"/>
</dbReference>
<feature type="binding site" evidence="9">
    <location>
        <position position="619"/>
    </location>
    <ligand>
        <name>FAD</name>
        <dbReference type="ChEBI" id="CHEBI:57692"/>
    </ligand>
</feature>
<dbReference type="SUPFAM" id="SSF52218">
    <property type="entry name" value="Flavoproteins"/>
    <property type="match status" value="1"/>
</dbReference>
<comment type="caution">
    <text evidence="9">Lacks conserved residue(s) required for the propagation of feature annotation.</text>
</comment>
<comment type="similarity">
    <text evidence="9">In the C-terminal section; belongs to the flavoprotein pyridine nucleotide cytochrome reductase family.</text>
</comment>
<keyword evidence="6 9" id="KW-0274">FAD</keyword>
<comment type="similarity">
    <text evidence="9">Belongs to the NADPH-dependent diflavin oxidoreductase NDOR1 family.</text>
</comment>
<feature type="binding site" evidence="9">
    <location>
        <begin position="538"/>
        <end position="539"/>
    </location>
    <ligand>
        <name>NADP(+)</name>
        <dbReference type="ChEBI" id="CHEBI:58349"/>
    </ligand>
</feature>
<name>A0A1M8A1K0_MALS4</name>
<feature type="domain" description="Flavodoxin-like" evidence="10">
    <location>
        <begin position="20"/>
        <end position="164"/>
    </location>
</feature>
<comment type="subcellular location">
    <subcellularLocation>
        <location evidence="9">Cytoplasm</location>
    </subcellularLocation>
    <subcellularLocation>
        <location evidence="9">Mitochondrion</location>
    </subcellularLocation>
    <text evidence="9">Relocalizes to mitochondria after H(2)O(2) exposure.</text>
</comment>
<dbReference type="Gene3D" id="3.40.50.80">
    <property type="entry name" value="Nucleotide-binding domain of ferredoxin-NADP reductase (FNR) module"/>
    <property type="match status" value="1"/>
</dbReference>
<feature type="binding site" evidence="9">
    <location>
        <position position="358"/>
    </location>
    <ligand>
        <name>FAD</name>
        <dbReference type="ChEBI" id="CHEBI:57692"/>
    </ligand>
</feature>
<dbReference type="InterPro" id="IPR028879">
    <property type="entry name" value="NDOR1"/>
</dbReference>
<evidence type="ECO:0000313" key="12">
    <source>
        <dbReference type="EMBL" id="SHO76227.1"/>
    </source>
</evidence>
<evidence type="ECO:0000256" key="2">
    <source>
        <dbReference type="ARBA" id="ARBA00001974"/>
    </source>
</evidence>
<dbReference type="STRING" id="1230383.A0A1M8A1K0"/>
<dbReference type="GO" id="GO:0160246">
    <property type="term" value="F:NADPH-iron-sulfur [2Fe-2S] protein oxidoreductase activity"/>
    <property type="evidence" value="ECO:0007669"/>
    <property type="project" value="InterPro"/>
</dbReference>
<feature type="binding site" evidence="9">
    <location>
        <begin position="388"/>
        <end position="391"/>
    </location>
    <ligand>
        <name>FAD</name>
        <dbReference type="ChEBI" id="CHEBI:57692"/>
    </ligand>
</feature>
<dbReference type="GO" id="GO:0005829">
    <property type="term" value="C:cytosol"/>
    <property type="evidence" value="ECO:0007669"/>
    <property type="project" value="TreeGrafter"/>
</dbReference>
<dbReference type="PANTHER" id="PTHR19384">
    <property type="entry name" value="NITRIC OXIDE SYNTHASE-RELATED"/>
    <property type="match status" value="1"/>
</dbReference>
<keyword evidence="4 9" id="KW-0285">Flavoprotein</keyword>
<dbReference type="PRINTS" id="PR00369">
    <property type="entry name" value="FLAVODOXIN"/>
</dbReference>
<keyword evidence="3 9" id="KW-0963">Cytoplasm</keyword>
<evidence type="ECO:0000256" key="5">
    <source>
        <dbReference type="ARBA" id="ARBA00022643"/>
    </source>
</evidence>
<comment type="subunit">
    <text evidence="9">Interacts with DRE2; as part of the cytosolic iron-sulfur (Fe-S) protein assembly (CIA) machinery.</text>
</comment>
<evidence type="ECO:0000256" key="8">
    <source>
        <dbReference type="ARBA" id="ARBA00023002"/>
    </source>
</evidence>
<dbReference type="EMBL" id="LT671821">
    <property type="protein sequence ID" value="SHO76227.1"/>
    <property type="molecule type" value="Genomic_DNA"/>
</dbReference>
<evidence type="ECO:0000256" key="4">
    <source>
        <dbReference type="ARBA" id="ARBA00022630"/>
    </source>
</evidence>
<dbReference type="Pfam" id="PF00175">
    <property type="entry name" value="NAD_binding_1"/>
    <property type="match status" value="1"/>
</dbReference>
<evidence type="ECO:0000256" key="3">
    <source>
        <dbReference type="ARBA" id="ARBA00022490"/>
    </source>
</evidence>
<dbReference type="OrthoDB" id="1856718at2759"/>
<dbReference type="InterPro" id="IPR029039">
    <property type="entry name" value="Flavoprotein-like_sf"/>
</dbReference>
<feature type="binding site" evidence="9">
    <location>
        <position position="463"/>
    </location>
    <ligand>
        <name>NADP(+)</name>
        <dbReference type="ChEBI" id="CHEBI:58349"/>
    </ligand>
</feature>
<proteinExistence type="inferred from homology"/>
<dbReference type="InterPro" id="IPR001433">
    <property type="entry name" value="OxRdtase_FAD/NAD-bd"/>
</dbReference>
<feature type="domain" description="FAD-binding FR-type" evidence="11">
    <location>
        <begin position="205"/>
        <end position="468"/>
    </location>
</feature>
<dbReference type="SUPFAM" id="SSF52343">
    <property type="entry name" value="Ferredoxin reductase-like, C-terminal NADP-linked domain"/>
    <property type="match status" value="1"/>
</dbReference>
<accession>A0A1M8A1K0</accession>
<dbReference type="InterPro" id="IPR001709">
    <property type="entry name" value="Flavoprot_Pyr_Nucl_cyt_Rdtase"/>
</dbReference>
<evidence type="ECO:0000256" key="7">
    <source>
        <dbReference type="ARBA" id="ARBA00022857"/>
    </source>
</evidence>
<evidence type="ECO:0000256" key="9">
    <source>
        <dbReference type="HAMAP-Rule" id="MF_03178"/>
    </source>
</evidence>
<dbReference type="InterPro" id="IPR008254">
    <property type="entry name" value="Flavodoxin/NO_synth"/>
</dbReference>
<dbReference type="GO" id="GO:0010181">
    <property type="term" value="F:FMN binding"/>
    <property type="evidence" value="ECO:0007669"/>
    <property type="project" value="UniProtKB-UniRule"/>
</dbReference>
<feature type="binding site" evidence="9">
    <location>
        <begin position="26"/>
        <end position="31"/>
    </location>
    <ligand>
        <name>FMN</name>
        <dbReference type="ChEBI" id="CHEBI:58210"/>
    </ligand>
</feature>
<dbReference type="InterPro" id="IPR017938">
    <property type="entry name" value="Riboflavin_synthase-like_b-brl"/>
</dbReference>
<keyword evidence="9" id="KW-0496">Mitochondrion</keyword>
<organism evidence="12 13">
    <name type="scientific">Malassezia sympodialis (strain ATCC 42132)</name>
    <name type="common">Atopic eczema-associated yeast</name>
    <dbReference type="NCBI Taxonomy" id="1230383"/>
    <lineage>
        <taxon>Eukaryota</taxon>
        <taxon>Fungi</taxon>
        <taxon>Dikarya</taxon>
        <taxon>Basidiomycota</taxon>
        <taxon>Ustilaginomycotina</taxon>
        <taxon>Malasseziomycetes</taxon>
        <taxon>Malasseziales</taxon>
        <taxon>Malasseziaceae</taxon>
        <taxon>Malassezia</taxon>
    </lineage>
</organism>
<dbReference type="InterPro" id="IPR017927">
    <property type="entry name" value="FAD-bd_FR_type"/>
</dbReference>
<dbReference type="InterPro" id="IPR023173">
    <property type="entry name" value="NADPH_Cyt_P450_Rdtase_alpha"/>
</dbReference>
<dbReference type="SUPFAM" id="SSF63380">
    <property type="entry name" value="Riboflavin synthase domain-like"/>
    <property type="match status" value="1"/>
</dbReference>
<dbReference type="GO" id="GO:0005739">
    <property type="term" value="C:mitochondrion"/>
    <property type="evidence" value="ECO:0007669"/>
    <property type="project" value="UniProtKB-SubCell"/>
</dbReference>
<dbReference type="Gene3D" id="1.20.990.10">
    <property type="entry name" value="NADPH-cytochrome p450 Reductase, Chain A, domain 3"/>
    <property type="match status" value="1"/>
</dbReference>
<evidence type="ECO:0000313" key="13">
    <source>
        <dbReference type="Proteomes" id="UP000186303"/>
    </source>
</evidence>
<dbReference type="EC" id="1.18.1.-" evidence="9"/>
<evidence type="ECO:0000256" key="1">
    <source>
        <dbReference type="ARBA" id="ARBA00001917"/>
    </source>
</evidence>
<dbReference type="PRINTS" id="PR00371">
    <property type="entry name" value="FPNCR"/>
</dbReference>
<dbReference type="AlphaFoldDB" id="A0A1M8A1K0"/>
<comment type="cofactor">
    <cofactor evidence="1 9">
        <name>FMN</name>
        <dbReference type="ChEBI" id="CHEBI:58210"/>
    </cofactor>
</comment>
<dbReference type="GO" id="GO:0016226">
    <property type="term" value="P:iron-sulfur cluster assembly"/>
    <property type="evidence" value="ECO:0007669"/>
    <property type="project" value="UniProtKB-UniRule"/>
</dbReference>
<keyword evidence="8 9" id="KW-0560">Oxidoreductase</keyword>
<dbReference type="Proteomes" id="UP000186303">
    <property type="component" value="Chromosome 1"/>
</dbReference>
<keyword evidence="13" id="KW-1185">Reference proteome</keyword>
<dbReference type="InterPro" id="IPR003097">
    <property type="entry name" value="CysJ-like_FAD-binding"/>
</dbReference>
<dbReference type="Pfam" id="PF00258">
    <property type="entry name" value="Flavodoxin_1"/>
    <property type="match status" value="1"/>
</dbReference>
<comment type="similarity">
    <text evidence="9">In the N-terminal section; belongs to the flavodoxin family.</text>
</comment>
<dbReference type="GO" id="GO:0050660">
    <property type="term" value="F:flavin adenine dinucleotide binding"/>
    <property type="evidence" value="ECO:0007669"/>
    <property type="project" value="UniProtKB-UniRule"/>
</dbReference>
<reference evidence="13" key="1">
    <citation type="journal article" date="2017" name="Nucleic Acids Res.">
        <title>Proteogenomics produces comprehensive and highly accurate protein-coding gene annotation in a complete genome assembly of Malassezia sympodialis.</title>
        <authorList>
            <person name="Zhu Y."/>
            <person name="Engstroem P.G."/>
            <person name="Tellgren-Roth C."/>
            <person name="Baudo C.D."/>
            <person name="Kennell J.C."/>
            <person name="Sun S."/>
            <person name="Billmyre R.B."/>
            <person name="Schroeder M.S."/>
            <person name="Andersson A."/>
            <person name="Holm T."/>
            <person name="Sigurgeirsson B."/>
            <person name="Wu G."/>
            <person name="Sankaranarayanan S.R."/>
            <person name="Siddharthan R."/>
            <person name="Sanyal K."/>
            <person name="Lundeberg J."/>
            <person name="Nystedt B."/>
            <person name="Boekhout T."/>
            <person name="Dawson T.L. Jr."/>
            <person name="Heitman J."/>
            <person name="Scheynius A."/>
            <person name="Lehtioe J."/>
        </authorList>
    </citation>
    <scope>NUCLEOTIDE SEQUENCE [LARGE SCALE GENOMIC DNA]</scope>
    <source>
        <strain evidence="13">ATCC 42132</strain>
    </source>
</reference>
<feature type="binding site" evidence="9">
    <location>
        <begin position="544"/>
        <end position="548"/>
    </location>
    <ligand>
        <name>NADP(+)</name>
        <dbReference type="ChEBI" id="CHEBI:58349"/>
    </ligand>
</feature>
<dbReference type="Gene3D" id="3.40.50.360">
    <property type="match status" value="1"/>
</dbReference>
<comment type="catalytic activity">
    <reaction evidence="9">
        <text>2 oxidized [2Fe-2S]-[protein] + NADPH = 2 reduced [2Fe-2S]-[protein] + NADP(+) + H(+)</text>
        <dbReference type="Rhea" id="RHEA:67716"/>
        <dbReference type="Rhea" id="RHEA-COMP:17327"/>
        <dbReference type="Rhea" id="RHEA-COMP:17328"/>
        <dbReference type="ChEBI" id="CHEBI:15378"/>
        <dbReference type="ChEBI" id="CHEBI:33737"/>
        <dbReference type="ChEBI" id="CHEBI:33738"/>
        <dbReference type="ChEBI" id="CHEBI:57783"/>
        <dbReference type="ChEBI" id="CHEBI:58349"/>
    </reaction>
</comment>
<keyword evidence="7 9" id="KW-0521">NADP</keyword>
<dbReference type="InterPro" id="IPR039261">
    <property type="entry name" value="FNR_nucleotide-bd"/>
</dbReference>
<dbReference type="GO" id="GO:0050661">
    <property type="term" value="F:NADP binding"/>
    <property type="evidence" value="ECO:0007669"/>
    <property type="project" value="UniProtKB-UniRule"/>
</dbReference>
<feature type="binding site" evidence="9">
    <location>
        <begin position="73"/>
        <end position="76"/>
    </location>
    <ligand>
        <name>FMN</name>
        <dbReference type="ChEBI" id="CHEBI:58210"/>
    </ligand>
</feature>
<dbReference type="VEuPathDB" id="FungiDB:MSYG_0565"/>
<evidence type="ECO:0000259" key="10">
    <source>
        <dbReference type="PROSITE" id="PS50902"/>
    </source>
</evidence>
<evidence type="ECO:0000256" key="6">
    <source>
        <dbReference type="ARBA" id="ARBA00022827"/>
    </source>
</evidence>
<comment type="cofactor">
    <cofactor evidence="2 9">
        <name>FAD</name>
        <dbReference type="ChEBI" id="CHEBI:57692"/>
    </cofactor>
</comment>
<dbReference type="OMA" id="DIMSIPR"/>
<sequence>MQQGAPTPAPSSMEPTSAALTVLYATETGNAEDVAHRIAQIAYRHHVSVRLVNLADYDRLALVNETHVVFVVSTTGNGEFPTPARAFWRFLLRKGLPDDILSDVTFATFGLGDSVYTRFCWASRMLNRRLSDLGAAEWFERGEADEQHELGLEGGLQPWLETFTSHLRDDLMPQGRVPIPADTLLPPRVRVALSDAPVHAPTPPSEAIVGTLARNDRMTAASHFQDVRCIEITLPDDAPPYQAGDVATFLPQNAPEDIEILLRRLGWTDVADQRLELTPADANHALPHALAQASAAHTLTLRRLLTQYLDPLAVPRRSFFDLLQHFTPRNHMEHEKIVEFLQPGDGTDDMYEYAQRVRRTMLEVLIEFKSVQVPVAYVMDLFPPMRERAYSIASAPSMYPRCIQLAVAVVQYKTRLQKPRVGTASAWLARLQHGAQVPLRLQPGTLLLPAQASVPIIAIGPGTGIAPLRALVQERLAHQAPGEHLVIAGCRYMERDCLFRDEWEAWARGEIPQRPDARPADISSERGPPRLTFHVAASRDQADKVYVQDIVRQQGARIWDVLAARRGIAYLCGSSGRMPEQVRDAIVAVFQEHGAMDAEQAARFFATLEAERRWQEECW</sequence>
<protein>
    <recommendedName>
        <fullName evidence="9">NADPH-dependent diflavin oxidoreductase 1</fullName>
        <ecNumber evidence="9">1.18.1.-</ecNumber>
    </recommendedName>
    <alternativeName>
        <fullName evidence="9">NADPH-dependent FMN and FAD-containing oxidoreductase</fullName>
    </alternativeName>
</protein>
<dbReference type="PROSITE" id="PS51384">
    <property type="entry name" value="FAD_FR"/>
    <property type="match status" value="1"/>
</dbReference>
<dbReference type="Pfam" id="PF00667">
    <property type="entry name" value="FAD_binding_1"/>
    <property type="match status" value="1"/>
</dbReference>
<dbReference type="InterPro" id="IPR001094">
    <property type="entry name" value="Flavdoxin-like"/>
</dbReference>
<keyword evidence="5 9" id="KW-0288">FMN</keyword>
<feature type="binding site" evidence="9">
    <location>
        <position position="146"/>
    </location>
    <ligand>
        <name>FMN</name>
        <dbReference type="ChEBI" id="CHEBI:58210"/>
    </ligand>
</feature>
<evidence type="ECO:0000259" key="11">
    <source>
        <dbReference type="PROSITE" id="PS51384"/>
    </source>
</evidence>
<dbReference type="HAMAP" id="MF_03178">
    <property type="entry name" value="NDOR1"/>
    <property type="match status" value="1"/>
</dbReference>
<comment type="function">
    <text evidence="9">NADPH-dependent reductase which is a central component of the cytosolic iron-sulfur (Fe-S) protein assembly (CIA) machinery. Transfers electrons from NADPH via its FAD and FMN prosthetic groups to the [2Fe-2S] cluster of DRE2, another key component of the CIA machinery. In turn, this reduced cluster provides electrons for assembly of cytosolic iron-sulfur cluster proteins. Positively controls H(2)O(2)-induced cell death.</text>
</comment>
<dbReference type="GO" id="GO:0016651">
    <property type="term" value="F:oxidoreductase activity, acting on NAD(P)H"/>
    <property type="evidence" value="ECO:0007669"/>
    <property type="project" value="UniProtKB-UniRule"/>
</dbReference>
<gene>
    <name evidence="9" type="primary">TAH18</name>
    <name evidence="12" type="ORF">MSYG_0565</name>
</gene>
<dbReference type="Gene3D" id="2.40.30.10">
    <property type="entry name" value="Translation factors"/>
    <property type="match status" value="1"/>
</dbReference>